<keyword evidence="5" id="KW-0804">Transcription</keyword>
<evidence type="ECO:0000313" key="8">
    <source>
        <dbReference type="Proteomes" id="UP001583193"/>
    </source>
</evidence>
<name>A0ABR3WT68_9EURO</name>
<protein>
    <submittedName>
        <fullName evidence="7">Uncharacterized protein</fullName>
    </submittedName>
</protein>
<keyword evidence="1" id="KW-0479">Metal-binding</keyword>
<proteinExistence type="predicted"/>
<evidence type="ECO:0000256" key="1">
    <source>
        <dbReference type="ARBA" id="ARBA00022723"/>
    </source>
</evidence>
<accession>A0ABR3WT68</accession>
<evidence type="ECO:0000256" key="2">
    <source>
        <dbReference type="ARBA" id="ARBA00022833"/>
    </source>
</evidence>
<dbReference type="InterPro" id="IPR052360">
    <property type="entry name" value="Transcr_Regulatory_Proteins"/>
</dbReference>
<keyword evidence="2" id="KW-0862">Zinc</keyword>
<organism evidence="7 8">
    <name type="scientific">Paecilomyces lecythidis</name>
    <dbReference type="NCBI Taxonomy" id="3004212"/>
    <lineage>
        <taxon>Eukaryota</taxon>
        <taxon>Fungi</taxon>
        <taxon>Dikarya</taxon>
        <taxon>Ascomycota</taxon>
        <taxon>Pezizomycotina</taxon>
        <taxon>Eurotiomycetes</taxon>
        <taxon>Eurotiomycetidae</taxon>
        <taxon>Eurotiales</taxon>
        <taxon>Thermoascaceae</taxon>
        <taxon>Paecilomyces</taxon>
    </lineage>
</organism>
<evidence type="ECO:0000256" key="4">
    <source>
        <dbReference type="ARBA" id="ARBA00023125"/>
    </source>
</evidence>
<comment type="caution">
    <text evidence="7">The sequence shown here is derived from an EMBL/GenBank/DDBJ whole genome shotgun (WGS) entry which is preliminary data.</text>
</comment>
<evidence type="ECO:0000313" key="7">
    <source>
        <dbReference type="EMBL" id="KAL1866654.1"/>
    </source>
</evidence>
<dbReference type="PANTHER" id="PTHR36206">
    <property type="entry name" value="ASPERCRYPTIN BIOSYNTHESIS CLUSTER-SPECIFIC TRANSCRIPTION REGULATOR ATNN-RELATED"/>
    <property type="match status" value="1"/>
</dbReference>
<evidence type="ECO:0000256" key="3">
    <source>
        <dbReference type="ARBA" id="ARBA00023015"/>
    </source>
</evidence>
<dbReference type="PANTHER" id="PTHR36206:SF14">
    <property type="entry name" value="ZN(2)-C6 FUNGAL-TYPE DOMAIN-CONTAINING PROTEIN-RELATED"/>
    <property type="match status" value="1"/>
</dbReference>
<evidence type="ECO:0000256" key="6">
    <source>
        <dbReference type="ARBA" id="ARBA00023242"/>
    </source>
</evidence>
<dbReference type="Proteomes" id="UP001583193">
    <property type="component" value="Unassembled WGS sequence"/>
</dbReference>
<dbReference type="EMBL" id="JAVDPF010000049">
    <property type="protein sequence ID" value="KAL1866654.1"/>
    <property type="molecule type" value="Genomic_DNA"/>
</dbReference>
<sequence>MVLALRAQIACGTLSTTRSSLLEHTIIPILARLGAVAVTISAIPVNALLEGAKQQYVFSHGFSSLRSAREAIVVLATDIQLFQRLCRERILSRNHRASPVPQRLTDQQKALSVRLQSWHAEFADLVQSLHLRAKDILSPQEKGTIALLTAYHEMLLVILAVSLSPFEIVTDDYIPNFQTIVEQSSIALDASAQPDGTQPPFTFEMSVGFPLWFTCLRCREPNIRRRALSLFRQAPEVLGFYKRAPAADLVDKIVTIEESNGMAVDTTLRADSMSPGSRPISEFIPEEARVGPIGVVRAGDVVEESTAKWSADQRLLRVPRNRRDEASDTWEIVYEYIPLDS</sequence>
<gene>
    <name evidence="7" type="ORF">Plec18167_008987</name>
</gene>
<keyword evidence="8" id="KW-1185">Reference proteome</keyword>
<keyword evidence="3" id="KW-0805">Transcription regulation</keyword>
<keyword evidence="6" id="KW-0539">Nucleus</keyword>
<reference evidence="7 8" key="1">
    <citation type="journal article" date="2024" name="IMA Fungus">
        <title>IMA Genome - F19 : A genome assembly and annotation guide to empower mycologists, including annotated draft genome sequences of Ceratocystis pirilliformis, Diaporthe australafricana, Fusarium ophioides, Paecilomyces lecythidis, and Sporothrix stenoceras.</title>
        <authorList>
            <person name="Aylward J."/>
            <person name="Wilson A.M."/>
            <person name="Visagie C.M."/>
            <person name="Spraker J."/>
            <person name="Barnes I."/>
            <person name="Buitendag C."/>
            <person name="Ceriani C."/>
            <person name="Del Mar Angel L."/>
            <person name="du Plessis D."/>
            <person name="Fuchs T."/>
            <person name="Gasser K."/>
            <person name="Kramer D."/>
            <person name="Li W."/>
            <person name="Munsamy K."/>
            <person name="Piso A."/>
            <person name="Price J.L."/>
            <person name="Sonnekus B."/>
            <person name="Thomas C."/>
            <person name="van der Nest A."/>
            <person name="van Dijk A."/>
            <person name="van Heerden A."/>
            <person name="van Vuuren N."/>
            <person name="Yilmaz N."/>
            <person name="Duong T.A."/>
            <person name="van der Merwe N.A."/>
            <person name="Wingfield M.J."/>
            <person name="Wingfield B.D."/>
        </authorList>
    </citation>
    <scope>NUCLEOTIDE SEQUENCE [LARGE SCALE GENOMIC DNA]</scope>
    <source>
        <strain evidence="7 8">CMW 18167</strain>
    </source>
</reference>
<evidence type="ECO:0000256" key="5">
    <source>
        <dbReference type="ARBA" id="ARBA00023163"/>
    </source>
</evidence>
<keyword evidence="4" id="KW-0238">DNA-binding</keyword>